<dbReference type="PANTHER" id="PTHR12827:SF3">
    <property type="entry name" value="ANAPHASE-PROMOTING COMPLEX SUBUNIT 1"/>
    <property type="match status" value="1"/>
</dbReference>
<feature type="region of interest" description="Disordered" evidence="6">
    <location>
        <begin position="1351"/>
        <end position="1373"/>
    </location>
</feature>
<evidence type="ECO:0000256" key="6">
    <source>
        <dbReference type="SAM" id="MobiDB-lite"/>
    </source>
</evidence>
<evidence type="ECO:0000259" key="9">
    <source>
        <dbReference type="Pfam" id="PF21282"/>
    </source>
</evidence>
<reference evidence="11" key="2">
    <citation type="submission" date="2013-07" db="EMBL/GenBank/DDBJ databases">
        <authorList>
            <consortium name="The Broad Institute Genome Sequencing Platform"/>
            <person name="Cuomo C."/>
            <person name="Litvintseva A."/>
            <person name="Chen Y."/>
            <person name="Heitman J."/>
            <person name="Sun S."/>
            <person name="Springer D."/>
            <person name="Dromer F."/>
            <person name="Young S.K."/>
            <person name="Zeng Q."/>
            <person name="Gargeya S."/>
            <person name="Fitzgerald M."/>
            <person name="Abouelleil A."/>
            <person name="Alvarado L."/>
            <person name="Berlin A.M."/>
            <person name="Chapman S.B."/>
            <person name="Dewar J."/>
            <person name="Goldberg J."/>
            <person name="Griggs A."/>
            <person name="Gujja S."/>
            <person name="Hansen M."/>
            <person name="Howarth C."/>
            <person name="Imamovic A."/>
            <person name="Larimer J."/>
            <person name="McCowan C."/>
            <person name="Murphy C."/>
            <person name="Pearson M."/>
            <person name="Priest M."/>
            <person name="Roberts A."/>
            <person name="Saif S."/>
            <person name="Shea T."/>
            <person name="Sykes S."/>
            <person name="Wortman J."/>
            <person name="Nusbaum C."/>
            <person name="Birren B."/>
        </authorList>
    </citation>
    <scope>NUCLEOTIDE SEQUENCE</scope>
    <source>
        <strain evidence="11">CBS 10117</strain>
    </source>
</reference>
<name>A0A1A6A0M7_9TREE</name>
<accession>A0A1A6A0M7</accession>
<dbReference type="Pfam" id="PF21282">
    <property type="entry name" value="APC1_3rd"/>
    <property type="match status" value="1"/>
</dbReference>
<gene>
    <name evidence="10" type="ORF">I303_05902</name>
    <name evidence="11" type="ORF">I303_105880</name>
</gene>
<dbReference type="KEGG" id="kdj:28969601"/>
<evidence type="ECO:0000256" key="5">
    <source>
        <dbReference type="ARBA" id="ARBA00023306"/>
    </source>
</evidence>
<dbReference type="Proteomes" id="UP000078595">
    <property type="component" value="Chromosome 7"/>
</dbReference>
<feature type="region of interest" description="Disordered" evidence="6">
    <location>
        <begin position="636"/>
        <end position="656"/>
    </location>
</feature>
<dbReference type="InterPro" id="IPR048971">
    <property type="entry name" value="Apc1_3rd"/>
</dbReference>
<organism evidence="10">
    <name type="scientific">Kwoniella dejecticola CBS 10117</name>
    <dbReference type="NCBI Taxonomy" id="1296121"/>
    <lineage>
        <taxon>Eukaryota</taxon>
        <taxon>Fungi</taxon>
        <taxon>Dikarya</taxon>
        <taxon>Basidiomycota</taxon>
        <taxon>Agaricomycotina</taxon>
        <taxon>Tremellomycetes</taxon>
        <taxon>Tremellales</taxon>
        <taxon>Cryptococcaceae</taxon>
        <taxon>Kwoniella</taxon>
    </lineage>
</organism>
<evidence type="ECO:0000313" key="11">
    <source>
        <dbReference type="EMBL" id="WWC63280.1"/>
    </source>
</evidence>
<dbReference type="OrthoDB" id="26401at2759"/>
<dbReference type="EMBL" id="KI894033">
    <property type="protein sequence ID" value="OBR83622.1"/>
    <property type="molecule type" value="Genomic_DNA"/>
</dbReference>
<dbReference type="GO" id="GO:0007091">
    <property type="term" value="P:metaphase/anaphase transition of mitotic cell cycle"/>
    <property type="evidence" value="ECO:0007669"/>
    <property type="project" value="TreeGrafter"/>
</dbReference>
<evidence type="ECO:0000259" key="8">
    <source>
        <dbReference type="Pfam" id="PF18122"/>
    </source>
</evidence>
<dbReference type="GO" id="GO:0060090">
    <property type="term" value="F:molecular adaptor activity"/>
    <property type="evidence" value="ECO:0007669"/>
    <property type="project" value="TreeGrafter"/>
</dbReference>
<keyword evidence="4" id="KW-0498">Mitosis</keyword>
<keyword evidence="12" id="KW-1185">Reference proteome</keyword>
<evidence type="ECO:0000256" key="4">
    <source>
        <dbReference type="ARBA" id="ARBA00022776"/>
    </source>
</evidence>
<dbReference type="GeneID" id="28969601"/>
<dbReference type="GO" id="GO:0005680">
    <property type="term" value="C:anaphase-promoting complex"/>
    <property type="evidence" value="ECO:0007669"/>
    <property type="project" value="InterPro"/>
</dbReference>
<evidence type="ECO:0000313" key="12">
    <source>
        <dbReference type="Proteomes" id="UP000078595"/>
    </source>
</evidence>
<keyword evidence="3" id="KW-0677">Repeat</keyword>
<evidence type="ECO:0000256" key="3">
    <source>
        <dbReference type="ARBA" id="ARBA00022737"/>
    </source>
</evidence>
<feature type="domain" description="Anaphase-promoting complex subunit 1 beta-sandwich" evidence="9">
    <location>
        <begin position="1628"/>
        <end position="1723"/>
    </location>
</feature>
<feature type="compositionally biased region" description="Basic and acidic residues" evidence="6">
    <location>
        <begin position="134"/>
        <end position="146"/>
    </location>
</feature>
<comment type="similarity">
    <text evidence="1">Belongs to the APC1 family.</text>
</comment>
<dbReference type="Pfam" id="PF18122">
    <property type="entry name" value="APC1_C"/>
    <property type="match status" value="1"/>
</dbReference>
<dbReference type="GO" id="GO:0070979">
    <property type="term" value="P:protein K11-linked ubiquitination"/>
    <property type="evidence" value="ECO:0007669"/>
    <property type="project" value="TreeGrafter"/>
</dbReference>
<feature type="region of interest" description="Disordered" evidence="6">
    <location>
        <begin position="129"/>
        <end position="151"/>
    </location>
</feature>
<evidence type="ECO:0000256" key="2">
    <source>
        <dbReference type="ARBA" id="ARBA00022618"/>
    </source>
</evidence>
<sequence length="2045" mass="226395">MLRGTIIGSATTPGQALYSRQDPGPSRDPTRHHSHLFHDEAPEKRKPLGRSLHAVKISSEADTEYQEEELTWFDKTVVWSRGSQVFRTYTYESENEEVSKAVFAWVKTGAHSRSSSVKGKKVASSETFGPFHNSQHEHWGAPRLADESSSSSNLPRLERTLVVFLQSRAHVYYPSGEDVVVNLPSGVENAWSKSDTEGGLIIQRALERRELRKMKREKQSSVGPSLLKGMMDNSATSILDDLVDLEDDNHPTLPRFYTLDNPFDEFRAIMEAKVENGFNGEEGSLISQAHLVNPSTSILHACSQEYPFVLTHNPQSGEIIFYRTTKVPDKPDQVIPPPNSRTMRPEEILGPPEPPIPIQQPRAGRPSLHRNPSSFGPSTSADRRMSSIADPLDRTQRRAPRMSRASILGQTAHQIARTEELQATLDPAPLVAHSATAKRKSRGMSMLSSSNPTEAATRRTSASNSSFVLNDLHDKHHMGLSAVAELDLRETTMMMGLERDEAGQRSDLIFDKIWSWKTPYTVDTEDIAVFLTDNLSSTSVNINIHLSQPGHTPQLYTFQATFRSFPYQHFAITPSPPIECLSAIPLISTRSKVFDTLILIRDGSLSIITSGGRHIPFTLPELRASHDEVTRRLASSLRVASGQRSESSSDKPPIKLSDAIGPKFSLLSEDGDSLNIHADFRIKNQLTRQCISALSLVLPPQEFFFLKREVIGSIQQLPYSDRNSDKAVWGAFSTCLRSMLGIEIKSQALTPMQVLSSGQEDSNDPIVRRLAKRIRQNCSTNDTPSSDIIAPNGNNNRVKDTLRLDDMAPTLLALHLVAQDLRLSLTRRKHLGSLVSLISDLAAKMGRSDWKNYWARLYPYQVSALLPAASVQYVTSILDQFDEPPDIFLYLQRQITSRGRQFPKPEDFAHTQSAELGQVKPCQQTDWVSSIYSHFSAPNAIGVRSASAIKHLVDLGLSQDWISDLPCGVSIPILEMIRVCQSNPPEHWDAKMYEMVGRWDLGARAISSSIATSTSESPNGMEQEMIPSIKDLMASDDKSKPAINPQTALPHVRFGSDRRVQEVERIMQTTRIRTISVQDPKGASEADVARYHQSIVNTLANRTLSIPVGQGMFEFGTRSTNITDVWNIPLIELSVKPGLNKPTLKAEIISDSAEWPCFHNGVASGLAISPDCKGIDSSWIVFNRPNILNAEHGGFLLGLGLAGHLRSLTTYHALPLLEPRHDFTSVGLLLGLACSYAGSEDLLVTKVLSLHTHALLPLGSMELNASPIIQSSALVGLGLVYAGSRNLRMAEVTLNEIGRKKINNVDGFGEYQESYSFSAAMAFGLIMLGRGGQTTSEVDRRMLHQLGKCISGDSGNPSSASNQRNGHGQSSIDHNLTSPGATLALGLMYLKSARKDIVNLISIPHSVFDLDQVRPDLLLLRTYARALILWEEITPTLGWIEDQLPPFIRTANKNPKRTNTMELSMELAYLNIVSGACFAIGVKFAGTATELAHTNLMNFFGVLSKASTGSSMTYEGKIRRTAARQCLNIVTLSLAMVMSGTGELGVLRRLRVSHGQEGSGVNYGSHMAMHMALGMLFLGKGHYTLGNLNLAIASMSIAFFPRFLASPGDNKSYPQAFRHLWALAVEPRCLIAKDVESNETVYLPVKLKVKEQSGGAAKKGENKASVTRQQNLISPTLVTPFENIKSIEIDSPRYWPITLNLDVNGDEKGRNDLVKSRIIYVKRKMGFLDYNSDPKGNRSLFIKVGSMTGIDLHYDLISPAKPLSGLEGRQGELEELVRVHSGDPGLIRLAHLFGNASPAQALQPDITVPNAKANNEQDLFGDFIKIIILECLSLDKPTLIPVYLNMFMDLHRHRYESSRPSGEMIETLTQFGMLRSFYEKVYEKMFNSTVAANEKKFALIRPNFISSLIRQLSSSSSSSSSRRSDIHDGGNIGDSVRRYLLGHPTEESESEWDEELVKYIWKNNLPALPLLNLLRDKVRQSAIPREVLEVKVKDVSAAYTRRVGAQYDLNQAGEQERAGIEMELGMGPGGWKADSIRDAIRIWTE</sequence>
<dbReference type="InterPro" id="IPR049255">
    <property type="entry name" value="Apc1_N"/>
</dbReference>
<feature type="compositionally biased region" description="Basic and acidic residues" evidence="6">
    <location>
        <begin position="28"/>
        <end position="46"/>
    </location>
</feature>
<feature type="domain" description="Anaphase-promoting complex subunit 1 N-terminal" evidence="7">
    <location>
        <begin position="59"/>
        <end position="735"/>
    </location>
</feature>
<dbReference type="InterPro" id="IPR041221">
    <property type="entry name" value="APC1_C"/>
</dbReference>
<feature type="compositionally biased region" description="Polar residues" evidence="6">
    <location>
        <begin position="1353"/>
        <end position="1373"/>
    </location>
</feature>
<dbReference type="Pfam" id="PF12859">
    <property type="entry name" value="ANAPC1"/>
    <property type="match status" value="1"/>
</dbReference>
<feature type="compositionally biased region" description="Basic and acidic residues" evidence="6">
    <location>
        <begin position="381"/>
        <end position="396"/>
    </location>
</feature>
<feature type="region of interest" description="Disordered" evidence="6">
    <location>
        <begin position="436"/>
        <end position="462"/>
    </location>
</feature>
<dbReference type="EMBL" id="CP144536">
    <property type="protein sequence ID" value="WWC63280.1"/>
    <property type="molecule type" value="Genomic_DNA"/>
</dbReference>
<evidence type="ECO:0000313" key="10">
    <source>
        <dbReference type="EMBL" id="OBR83622.1"/>
    </source>
</evidence>
<dbReference type="InterPro" id="IPR011989">
    <property type="entry name" value="ARM-like"/>
</dbReference>
<evidence type="ECO:0000259" key="7">
    <source>
        <dbReference type="Pfam" id="PF12859"/>
    </source>
</evidence>
<reference evidence="11" key="3">
    <citation type="submission" date="2024-02" db="EMBL/GenBank/DDBJ databases">
        <title>Comparative genomics of Cryptococcus and Kwoniella reveals pathogenesis evolution and contrasting modes of karyotype evolution via chromosome fusion or intercentromeric recombination.</title>
        <authorList>
            <person name="Coelho M.A."/>
            <person name="David-Palma M."/>
            <person name="Shea T."/>
            <person name="Bowers K."/>
            <person name="McGinley-Smith S."/>
            <person name="Mohammad A.W."/>
            <person name="Gnirke A."/>
            <person name="Yurkov A.M."/>
            <person name="Nowrousian M."/>
            <person name="Sun S."/>
            <person name="Cuomo C.A."/>
            <person name="Heitman J."/>
        </authorList>
    </citation>
    <scope>NUCLEOTIDE SEQUENCE</scope>
    <source>
        <strain evidence="11">CBS 10117</strain>
    </source>
</reference>
<dbReference type="STRING" id="1296121.A0A1A6A0M7"/>
<feature type="domain" description="Anaphase-promoting complex subunit 1 C-terminal" evidence="8">
    <location>
        <begin position="1775"/>
        <end position="1966"/>
    </location>
</feature>
<keyword evidence="5" id="KW-0131">Cell cycle</keyword>
<protein>
    <submittedName>
        <fullName evidence="10">Uncharacterized protein</fullName>
    </submittedName>
</protein>
<dbReference type="VEuPathDB" id="FungiDB:I303_05902"/>
<keyword evidence="2" id="KW-0132">Cell division</keyword>
<dbReference type="InterPro" id="IPR024990">
    <property type="entry name" value="Apc1"/>
</dbReference>
<evidence type="ECO:0000256" key="1">
    <source>
        <dbReference type="ARBA" id="ARBA00010547"/>
    </source>
</evidence>
<dbReference type="GO" id="GO:0031145">
    <property type="term" value="P:anaphase-promoting complex-dependent catabolic process"/>
    <property type="evidence" value="ECO:0007669"/>
    <property type="project" value="TreeGrafter"/>
</dbReference>
<dbReference type="Gene3D" id="1.25.10.10">
    <property type="entry name" value="Leucine-rich Repeat Variant"/>
    <property type="match status" value="2"/>
</dbReference>
<dbReference type="GO" id="GO:0051301">
    <property type="term" value="P:cell division"/>
    <property type="evidence" value="ECO:0007669"/>
    <property type="project" value="UniProtKB-KW"/>
</dbReference>
<feature type="region of interest" description="Disordered" evidence="6">
    <location>
        <begin position="328"/>
        <end position="403"/>
    </location>
</feature>
<feature type="compositionally biased region" description="Polar residues" evidence="6">
    <location>
        <begin position="370"/>
        <end position="380"/>
    </location>
</feature>
<feature type="region of interest" description="Disordered" evidence="6">
    <location>
        <begin position="1"/>
        <end position="50"/>
    </location>
</feature>
<dbReference type="PANTHER" id="PTHR12827">
    <property type="entry name" value="MEIOTIC CHECKPOINT REGULATOR TSG24 FAMILY MEMBER"/>
    <property type="match status" value="1"/>
</dbReference>
<reference evidence="10" key="1">
    <citation type="submission" date="2013-07" db="EMBL/GenBank/DDBJ databases">
        <title>The Genome Sequence of Cryptococcus dejecticola CBS10117.</title>
        <authorList>
            <consortium name="The Broad Institute Genome Sequencing Platform"/>
            <person name="Cuomo C."/>
            <person name="Litvintseva A."/>
            <person name="Chen Y."/>
            <person name="Heitman J."/>
            <person name="Sun S."/>
            <person name="Springer D."/>
            <person name="Dromer F."/>
            <person name="Young S.K."/>
            <person name="Zeng Q."/>
            <person name="Gargeya S."/>
            <person name="Fitzgerald M."/>
            <person name="Abouelleil A."/>
            <person name="Alvarado L."/>
            <person name="Berlin A.M."/>
            <person name="Chapman S.B."/>
            <person name="Dewar J."/>
            <person name="Goldberg J."/>
            <person name="Griggs A."/>
            <person name="Gujja S."/>
            <person name="Hansen M."/>
            <person name="Howarth C."/>
            <person name="Imamovic A."/>
            <person name="Larimer J."/>
            <person name="McCowan C."/>
            <person name="Murphy C."/>
            <person name="Pearson M."/>
            <person name="Priest M."/>
            <person name="Roberts A."/>
            <person name="Saif S."/>
            <person name="Shea T."/>
            <person name="Sykes S."/>
            <person name="Wortman J."/>
            <person name="Nusbaum C."/>
            <person name="Birren B."/>
        </authorList>
    </citation>
    <scope>NUCLEOTIDE SEQUENCE [LARGE SCALE GENOMIC DNA]</scope>
    <source>
        <strain evidence="10">CBS 10117</strain>
    </source>
</reference>
<dbReference type="RefSeq" id="XP_018261464.1">
    <property type="nucleotide sequence ID" value="XM_018409192.1"/>
</dbReference>
<proteinExistence type="inferred from homology"/>